<dbReference type="InterPro" id="IPR002347">
    <property type="entry name" value="SDR_fam"/>
</dbReference>
<dbReference type="SUPFAM" id="SSF51735">
    <property type="entry name" value="NAD(P)-binding Rossmann-fold domains"/>
    <property type="match status" value="1"/>
</dbReference>
<dbReference type="CDD" id="cd05325">
    <property type="entry name" value="carb_red_sniffer_like_SDR_c"/>
    <property type="match status" value="1"/>
</dbReference>
<evidence type="ECO:0000313" key="2">
    <source>
        <dbReference type="Proteomes" id="UP000293433"/>
    </source>
</evidence>
<accession>A0A4Q7LFK6</accession>
<comment type="caution">
    <text evidence="1">The sequence shown here is derived from an EMBL/GenBank/DDBJ whole genome shotgun (WGS) entry which is preliminary data.</text>
</comment>
<gene>
    <name evidence="1" type="ORF">EV685_2566</name>
</gene>
<dbReference type="InterPro" id="IPR036291">
    <property type="entry name" value="NAD(P)-bd_dom_sf"/>
</dbReference>
<proteinExistence type="predicted"/>
<dbReference type="Proteomes" id="UP000293433">
    <property type="component" value="Unassembled WGS sequence"/>
</dbReference>
<dbReference type="AlphaFoldDB" id="A0A4Q7LFK6"/>
<keyword evidence="2" id="KW-1185">Reference proteome</keyword>
<dbReference type="EMBL" id="SGWV01000010">
    <property type="protein sequence ID" value="RZS52944.1"/>
    <property type="molecule type" value="Genomic_DNA"/>
</dbReference>
<dbReference type="GO" id="GO:0005737">
    <property type="term" value="C:cytoplasm"/>
    <property type="evidence" value="ECO:0007669"/>
    <property type="project" value="TreeGrafter"/>
</dbReference>
<evidence type="ECO:0000313" key="1">
    <source>
        <dbReference type="EMBL" id="RZS52944.1"/>
    </source>
</evidence>
<dbReference type="PRINTS" id="PR00081">
    <property type="entry name" value="GDHRDH"/>
</dbReference>
<dbReference type="RefSeq" id="WP_242615574.1">
    <property type="nucleotide sequence ID" value="NZ_SGWV01000010.1"/>
</dbReference>
<protein>
    <submittedName>
        <fullName evidence="1">NAD(P)-dependent dehydrogenase (Short-subunit alcohol dehydrogenase family)</fullName>
    </submittedName>
</protein>
<dbReference type="Gene3D" id="3.40.50.720">
    <property type="entry name" value="NAD(P)-binding Rossmann-like Domain"/>
    <property type="match status" value="1"/>
</dbReference>
<dbReference type="PANTHER" id="PTHR43544:SF12">
    <property type="entry name" value="NAD(P)-BINDING ROSSMANN-FOLD SUPERFAMILY PROTEIN"/>
    <property type="match status" value="1"/>
</dbReference>
<dbReference type="GO" id="GO:0016491">
    <property type="term" value="F:oxidoreductase activity"/>
    <property type="evidence" value="ECO:0007669"/>
    <property type="project" value="TreeGrafter"/>
</dbReference>
<dbReference type="InterPro" id="IPR051468">
    <property type="entry name" value="Fungal_SecMetab_SDRs"/>
</dbReference>
<dbReference type="PANTHER" id="PTHR43544">
    <property type="entry name" value="SHORT-CHAIN DEHYDROGENASE/REDUCTASE"/>
    <property type="match status" value="1"/>
</dbReference>
<organism evidence="1 2">
    <name type="scientific">Sphaerotilus mobilis</name>
    <dbReference type="NCBI Taxonomy" id="47994"/>
    <lineage>
        <taxon>Bacteria</taxon>
        <taxon>Pseudomonadati</taxon>
        <taxon>Pseudomonadota</taxon>
        <taxon>Betaproteobacteria</taxon>
        <taxon>Burkholderiales</taxon>
        <taxon>Sphaerotilaceae</taxon>
        <taxon>Sphaerotilus</taxon>
    </lineage>
</organism>
<dbReference type="Pfam" id="PF00106">
    <property type="entry name" value="adh_short"/>
    <property type="match status" value="1"/>
</dbReference>
<sequence length="251" mass="26802">MSLPDNPALPLPPSAVMSRFPPGFHALVTGASGAIGAALVEQLQALPQAPRVRALSRRSDPPLDLCDEAGIATAARRLADEVAAHGPFQLVIHAGGLLHTPDFMPEKRLADLNLAQLQQTFAVNTFGPALLIRHLSPLLDRQRAVFALLSAKVGSIGDNRLGGWTAYRASKAALNMVIKTAAIELRRSQPRTSLIALHPGTVQSPLSQPFRGGELGRPPEQAATDLLRVIDGLTAEDSGEFFSWDGSRLPW</sequence>
<reference evidence="1 2" key="1">
    <citation type="submission" date="2019-02" db="EMBL/GenBank/DDBJ databases">
        <title>Genomic Encyclopedia of Type Strains, Phase IV (KMG-IV): sequencing the most valuable type-strain genomes for metagenomic binning, comparative biology and taxonomic classification.</title>
        <authorList>
            <person name="Goeker M."/>
        </authorList>
    </citation>
    <scope>NUCLEOTIDE SEQUENCE [LARGE SCALE GENOMIC DNA]</scope>
    <source>
        <strain evidence="1 2">DSM 10617</strain>
    </source>
</reference>
<name>A0A4Q7LFK6_9BURK</name>